<evidence type="ECO:0000256" key="1">
    <source>
        <dbReference type="ARBA" id="ARBA00022679"/>
    </source>
</evidence>
<dbReference type="GO" id="GO:0009401">
    <property type="term" value="P:phosphoenolpyruvate-dependent sugar phosphotransferase system"/>
    <property type="evidence" value="ECO:0007669"/>
    <property type="project" value="InterPro"/>
</dbReference>
<dbReference type="GO" id="GO:0008982">
    <property type="term" value="F:protein-N(PI)-phosphohistidine-sugar phosphotransferase activity"/>
    <property type="evidence" value="ECO:0007669"/>
    <property type="project" value="InterPro"/>
</dbReference>
<accession>A0A6J6FDL7</accession>
<reference evidence="2" key="1">
    <citation type="submission" date="2020-05" db="EMBL/GenBank/DDBJ databases">
        <authorList>
            <person name="Chiriac C."/>
            <person name="Salcher M."/>
            <person name="Ghai R."/>
            <person name="Kavagutti S V."/>
        </authorList>
    </citation>
    <scope>NUCLEOTIDE SEQUENCE</scope>
</reference>
<evidence type="ECO:0000313" key="2">
    <source>
        <dbReference type="EMBL" id="CAB4585243.1"/>
    </source>
</evidence>
<name>A0A6J6FDL7_9ZZZZ</name>
<dbReference type="SUPFAM" id="SSF52794">
    <property type="entry name" value="PTS system IIB component-like"/>
    <property type="match status" value="1"/>
</dbReference>
<dbReference type="AlphaFoldDB" id="A0A6J6FDL7"/>
<organism evidence="2">
    <name type="scientific">freshwater metagenome</name>
    <dbReference type="NCBI Taxonomy" id="449393"/>
    <lineage>
        <taxon>unclassified sequences</taxon>
        <taxon>metagenomes</taxon>
        <taxon>ecological metagenomes</taxon>
    </lineage>
</organism>
<dbReference type="Gene3D" id="3.40.50.2300">
    <property type="match status" value="1"/>
</dbReference>
<dbReference type="InterPro" id="IPR036095">
    <property type="entry name" value="PTS_EIIB-like_sf"/>
</dbReference>
<protein>
    <submittedName>
        <fullName evidence="2">Unannotated protein</fullName>
    </submittedName>
</protein>
<sequence>MLSIAIVCGAGASSTFLARRLTELSLANGRGWSFTPHSLDVVNAGTADVVALSHHVATEFVVNDLANRGITVVVLPGTVRGGFGADAALDAIAEFIDNNVSKSNDSDVFAQSQGQST</sequence>
<gene>
    <name evidence="2" type="ORF">UFOPK1788_00171</name>
</gene>
<dbReference type="EMBL" id="CAEZUE010000010">
    <property type="protein sequence ID" value="CAB4585243.1"/>
    <property type="molecule type" value="Genomic_DNA"/>
</dbReference>
<proteinExistence type="predicted"/>
<keyword evidence="1" id="KW-0808">Transferase</keyword>